<dbReference type="PANTHER" id="PTHR34065:SF1">
    <property type="entry name" value="CELL DIVISION CONTROL PROTEIN 14"/>
    <property type="match status" value="1"/>
</dbReference>
<sequence>MQSTSTFHRILRRGKRGLSRPIKAVYAANPRQRYEGRQRRNRKVNSGAQSHVVRLEHAEGNAGEAFPVSAAKGGQYSFLRTERLQQCSFLILGCLAYPRRAQDLQHAVKRLTTQALDLLFSILQQPTRRPDGKAPAFALERGVSEDEHSAALKLLEILCLVSRQAREAAQERDACAVLLAKLEADVENGLLAGACLDALLALLANSPGNGQAFLRQQGLVKVCQVLLHQHSPSCQILCCKALNLLVTHILPGSTSTAAEALAQQMGSASAELLASTVAFEDYPERSDMETCLQRIAASALAKRPA</sequence>
<evidence type="ECO:0000313" key="1">
    <source>
        <dbReference type="EMBL" id="CAK0786205.1"/>
    </source>
</evidence>
<dbReference type="InterPro" id="IPR012535">
    <property type="entry name" value="Cell_div_Cdc14"/>
</dbReference>
<evidence type="ECO:0000313" key="2">
    <source>
        <dbReference type="Proteomes" id="UP001314263"/>
    </source>
</evidence>
<protein>
    <submittedName>
        <fullName evidence="1">Uncharacterized protein</fullName>
    </submittedName>
</protein>
<comment type="caution">
    <text evidence="1">The sequence shown here is derived from an EMBL/GenBank/DDBJ whole genome shotgun (WGS) entry which is preliminary data.</text>
</comment>
<reference evidence="1 2" key="1">
    <citation type="submission" date="2023-10" db="EMBL/GenBank/DDBJ databases">
        <authorList>
            <person name="Maclean D."/>
            <person name="Macfadyen A."/>
        </authorList>
    </citation>
    <scope>NUCLEOTIDE SEQUENCE [LARGE SCALE GENOMIC DNA]</scope>
</reference>
<keyword evidence="2" id="KW-1185">Reference proteome</keyword>
<dbReference type="InterPro" id="IPR011989">
    <property type="entry name" value="ARM-like"/>
</dbReference>
<dbReference type="AlphaFoldDB" id="A0AAV1IIF2"/>
<gene>
    <name evidence="1" type="ORF">CVIRNUC_009418</name>
</gene>
<accession>A0AAV1IIF2</accession>
<dbReference type="PANTHER" id="PTHR34065">
    <property type="entry name" value="CELL DIVISION CONTROL PROTEIN 14"/>
    <property type="match status" value="1"/>
</dbReference>
<proteinExistence type="predicted"/>
<dbReference type="InterPro" id="IPR016024">
    <property type="entry name" value="ARM-type_fold"/>
</dbReference>
<dbReference type="SUPFAM" id="SSF48371">
    <property type="entry name" value="ARM repeat"/>
    <property type="match status" value="1"/>
</dbReference>
<organism evidence="1 2">
    <name type="scientific">Coccomyxa viridis</name>
    <dbReference type="NCBI Taxonomy" id="1274662"/>
    <lineage>
        <taxon>Eukaryota</taxon>
        <taxon>Viridiplantae</taxon>
        <taxon>Chlorophyta</taxon>
        <taxon>core chlorophytes</taxon>
        <taxon>Trebouxiophyceae</taxon>
        <taxon>Trebouxiophyceae incertae sedis</taxon>
        <taxon>Coccomyxaceae</taxon>
        <taxon>Coccomyxa</taxon>
    </lineage>
</organism>
<dbReference type="Proteomes" id="UP001314263">
    <property type="component" value="Unassembled WGS sequence"/>
</dbReference>
<dbReference type="EMBL" id="CAUYUE010000014">
    <property type="protein sequence ID" value="CAK0786205.1"/>
    <property type="molecule type" value="Genomic_DNA"/>
</dbReference>
<dbReference type="Gene3D" id="1.25.10.10">
    <property type="entry name" value="Leucine-rich Repeat Variant"/>
    <property type="match status" value="1"/>
</dbReference>
<name>A0AAV1IIF2_9CHLO</name>